<proteinExistence type="predicted"/>
<evidence type="ECO:0000313" key="2">
    <source>
        <dbReference type="EMBL" id="TPX35955.1"/>
    </source>
</evidence>
<dbReference type="EMBL" id="QEAO01000006">
    <property type="protein sequence ID" value="TPX35955.1"/>
    <property type="molecule type" value="Genomic_DNA"/>
</dbReference>
<name>A0A507CEF3_9FUNG</name>
<reference evidence="2 3" key="1">
    <citation type="journal article" date="2019" name="Sci. Rep.">
        <title>Comparative genomics of chytrid fungi reveal insights into the obligate biotrophic and pathogenic lifestyle of Synchytrium endobioticum.</title>
        <authorList>
            <person name="van de Vossenberg B.T.L.H."/>
            <person name="Warris S."/>
            <person name="Nguyen H.D.T."/>
            <person name="van Gent-Pelzer M.P.E."/>
            <person name="Joly D.L."/>
            <person name="van de Geest H.C."/>
            <person name="Bonants P.J.M."/>
            <person name="Smith D.S."/>
            <person name="Levesque C.A."/>
            <person name="van der Lee T.A.J."/>
        </authorList>
    </citation>
    <scope>NUCLEOTIDE SEQUENCE [LARGE SCALE GENOMIC DNA]</scope>
    <source>
        <strain evidence="2 3">JEL517</strain>
    </source>
</reference>
<dbReference type="Proteomes" id="UP000319731">
    <property type="component" value="Unassembled WGS sequence"/>
</dbReference>
<dbReference type="AlphaFoldDB" id="A0A507CEF3"/>
<protein>
    <recommendedName>
        <fullName evidence="4">PH domain-containing protein</fullName>
    </recommendedName>
</protein>
<evidence type="ECO:0000256" key="1">
    <source>
        <dbReference type="SAM" id="MobiDB-lite"/>
    </source>
</evidence>
<feature type="region of interest" description="Disordered" evidence="1">
    <location>
        <begin position="50"/>
        <end position="102"/>
    </location>
</feature>
<organism evidence="2 3">
    <name type="scientific">Synchytrium microbalum</name>
    <dbReference type="NCBI Taxonomy" id="1806994"/>
    <lineage>
        <taxon>Eukaryota</taxon>
        <taxon>Fungi</taxon>
        <taxon>Fungi incertae sedis</taxon>
        <taxon>Chytridiomycota</taxon>
        <taxon>Chytridiomycota incertae sedis</taxon>
        <taxon>Chytridiomycetes</taxon>
        <taxon>Synchytriales</taxon>
        <taxon>Synchytriaceae</taxon>
        <taxon>Synchytrium</taxon>
    </lineage>
</organism>
<evidence type="ECO:0008006" key="4">
    <source>
        <dbReference type="Google" id="ProtNLM"/>
    </source>
</evidence>
<dbReference type="SUPFAM" id="SSF50729">
    <property type="entry name" value="PH domain-like"/>
    <property type="match status" value="1"/>
</dbReference>
<keyword evidence="3" id="KW-1185">Reference proteome</keyword>
<dbReference type="RefSeq" id="XP_031026340.1">
    <property type="nucleotide sequence ID" value="XM_031167648.1"/>
</dbReference>
<feature type="compositionally biased region" description="Polar residues" evidence="1">
    <location>
        <begin position="64"/>
        <end position="84"/>
    </location>
</feature>
<accession>A0A507CEF3</accession>
<comment type="caution">
    <text evidence="2">The sequence shown here is derived from an EMBL/GenBank/DDBJ whole genome shotgun (WGS) entry which is preliminary data.</text>
</comment>
<dbReference type="OrthoDB" id="10500331at2759"/>
<evidence type="ECO:0000313" key="3">
    <source>
        <dbReference type="Proteomes" id="UP000319731"/>
    </source>
</evidence>
<sequence length="282" mass="30781">MSPNRMAPAPSYNASAPPAAYFTTQCDDELPPYHEATCDSSTDYLPHCPSTLSYTDEKHERTETVSSGVRSRQLSTVPSVPQPFSRSRTSSAATSTASQQTLPGSRLYPSVALTPELSPITAFIKEEWEPALDLTRKGGLSGLMNRARSVSVEKNWRFARIEVVNGTISCSESKQTAASIWGGMEQEAKPEALMASFRLRHATIEPPRHVHGRDHCLQIHLMNGRTAIISFTDAESARIWKDGLSVEISYASTNASSKASRDRSLAAKAPHSRCTSIKSALQ</sequence>
<feature type="compositionally biased region" description="Low complexity" evidence="1">
    <location>
        <begin position="85"/>
        <end position="98"/>
    </location>
</feature>
<gene>
    <name evidence="2" type="ORF">SmJEL517_g01720</name>
</gene>
<dbReference type="GeneID" id="42002945"/>